<protein>
    <submittedName>
        <fullName evidence="1">Uncharacterized protein</fullName>
    </submittedName>
</protein>
<comment type="caution">
    <text evidence="1">The sequence shown here is derived from an EMBL/GenBank/DDBJ whole genome shotgun (WGS) entry which is preliminary data.</text>
</comment>
<keyword evidence="2" id="KW-1185">Reference proteome</keyword>
<gene>
    <name evidence="1" type="ORF">WNY57_13240</name>
</gene>
<reference evidence="1 2" key="1">
    <citation type="submission" date="2024-03" db="EMBL/GenBank/DDBJ databases">
        <title>Community enrichment and isolation of bacterial strains for fucoidan degradation.</title>
        <authorList>
            <person name="Sichert A."/>
        </authorList>
    </citation>
    <scope>NUCLEOTIDE SEQUENCE [LARGE SCALE GENOMIC DNA]</scope>
    <source>
        <strain evidence="1 2">AS26</strain>
    </source>
</reference>
<proteinExistence type="predicted"/>
<dbReference type="EMBL" id="JBBMQX010000009">
    <property type="protein sequence ID" value="MEM5533394.1"/>
    <property type="molecule type" value="Genomic_DNA"/>
</dbReference>
<dbReference type="RefSeq" id="WP_342879926.1">
    <property type="nucleotide sequence ID" value="NZ_JBBMQX010000009.1"/>
</dbReference>
<sequence length="774" mass="90026">MISLVKLRDYQSPNVIDDNLKVSFRGFVGMDAGLDELRIKSVIFVLEIFLDCHDKRLSYLDFNRNLNSMFSDFAAFLYTEFNFSLSYKYSFIHYLKKILRLFCENEGFNEPHIVTCENKNISKNIVDSINNYNPSTQNISTLKYYHGWFTLSSDGKHVKLYLQNFYLKFGTDLTNKVSKAMAELFIRYPYSTAKYKAKVFSQVLIVLTKTLDNSDDFYSAGESIRVNKYVENLFLILKVNCKINNGNLPYFYKQWQSTVKLIQDIFIHSKLWGQPLYELFSPDFKQSDSNFKTHRKLINGQLTTNKLITNISLHISDSKAIAILIKNISDDVDYVVKSCEQVIDSIMEKFRLRNDLAKSGIARGFKLNRQKTSEYIDMSIPENQCSTWNKWGYEISDSKKNHKSFLYIGVTARDFVHKYSIVQSGMLYPFLYLIVNEHPEITNSWLENFQLYDKNGNKSGFIESANSFIAVGYKLRKGSKNAEQKIVLTDKSKYLFECLELLTRQAREYMKKNNNKDYKYLLLSSDKLSNPKRLKNILTQSVLTSSELNKTLELNRSLLNNSDILNNLSVNKFRASRAILIYIKTNSLQAVSEALGHTRPCPKLLSRYLPTPILTYLQDRWIRVFQYAIIFEAMKDSTYLANIINFSKNDLDEFLSNHKLKLFSKHAVDGNFTNLDIHDVLGENIDDKYKLIIPMSTTLYSILSCIIDLVESEEQETRKPSDTTIEWYETAKFVVKTLDESLKRTSDPEILSIINHTYNKEPVLKRLKEVIYEV</sequence>
<evidence type="ECO:0000313" key="2">
    <source>
        <dbReference type="Proteomes" id="UP001457661"/>
    </source>
</evidence>
<organism evidence="1 2">
    <name type="scientific">Pseudoalteromonas arctica</name>
    <dbReference type="NCBI Taxonomy" id="394751"/>
    <lineage>
        <taxon>Bacteria</taxon>
        <taxon>Pseudomonadati</taxon>
        <taxon>Pseudomonadota</taxon>
        <taxon>Gammaproteobacteria</taxon>
        <taxon>Alteromonadales</taxon>
        <taxon>Pseudoalteromonadaceae</taxon>
        <taxon>Pseudoalteromonas</taxon>
    </lineage>
</organism>
<name>A0ABU9TI44_9GAMM</name>
<dbReference type="Proteomes" id="UP001457661">
    <property type="component" value="Unassembled WGS sequence"/>
</dbReference>
<evidence type="ECO:0000313" key="1">
    <source>
        <dbReference type="EMBL" id="MEM5533394.1"/>
    </source>
</evidence>
<accession>A0ABU9TI44</accession>